<feature type="compositionally biased region" description="Acidic residues" evidence="1">
    <location>
        <begin position="175"/>
        <end position="190"/>
    </location>
</feature>
<sequence>MPLDAAGYPHLVGTILKAAALPPATWLALRSSSRQMRELATEQLLQHVAITTRPAPGGALEVELRLPVAPWSVLPLPPGAPDTPDAARWRLVKRYTRAADICGPRAGSGAGEGTEAADAWVHALLASVLADVATIRRDEPRRVPHVGQTWVTHVDLTDQRYHEHPVLGDEYWPGDDPMDLDYDPAADSDVEAGAGGADSESDLDGENLAWDADDELAPEGAAELKTEYFVPQAPVRMTPRDAVHWGRGSAMIPLPVNVQRAVVHLRFDGASPLLSYAGLWLFPLAHRVREIVLVLHPYGETREDWPEYLGSYSLGCLRVFLLRALNDIAAGADLTVVGAERCHPGYLLAEEPLYEIRERAHISTLRGAALRQALKDEYALTIGCDNRFGEWCRAGRGGVPAPLAEELAARIEDGSLEDDAVAIPCAYNREKLNPGQGDWRHLIPRHYSFVSFEDWAASLPPERRLEADTYDALYAGGFQLEPFDLFSYERLAVLQREEEAFLREEAGA</sequence>
<dbReference type="GeneID" id="95986181"/>
<dbReference type="EMBL" id="JBBXJM010000004">
    <property type="protein sequence ID" value="KAL1408330.1"/>
    <property type="molecule type" value="Genomic_DNA"/>
</dbReference>
<reference evidence="2 3" key="1">
    <citation type="submission" date="2023-08" db="EMBL/GenBank/DDBJ databases">
        <title>Annotated Genome Sequence of Vanrija albida AlHP1.</title>
        <authorList>
            <person name="Herzog R."/>
        </authorList>
    </citation>
    <scope>NUCLEOTIDE SEQUENCE [LARGE SCALE GENOMIC DNA]</scope>
    <source>
        <strain evidence="2 3">AlHP1</strain>
    </source>
</reference>
<comment type="caution">
    <text evidence="2">The sequence shown here is derived from an EMBL/GenBank/DDBJ whole genome shotgun (WGS) entry which is preliminary data.</text>
</comment>
<dbReference type="RefSeq" id="XP_069208274.1">
    <property type="nucleotide sequence ID" value="XM_069353632.1"/>
</dbReference>
<evidence type="ECO:0008006" key="4">
    <source>
        <dbReference type="Google" id="ProtNLM"/>
    </source>
</evidence>
<organism evidence="2 3">
    <name type="scientific">Vanrija albida</name>
    <dbReference type="NCBI Taxonomy" id="181172"/>
    <lineage>
        <taxon>Eukaryota</taxon>
        <taxon>Fungi</taxon>
        <taxon>Dikarya</taxon>
        <taxon>Basidiomycota</taxon>
        <taxon>Agaricomycotina</taxon>
        <taxon>Tremellomycetes</taxon>
        <taxon>Trichosporonales</taxon>
        <taxon>Trichosporonaceae</taxon>
        <taxon>Vanrija</taxon>
    </lineage>
</organism>
<evidence type="ECO:0000256" key="1">
    <source>
        <dbReference type="SAM" id="MobiDB-lite"/>
    </source>
</evidence>
<name>A0ABR3Q0S5_9TREE</name>
<evidence type="ECO:0000313" key="3">
    <source>
        <dbReference type="Proteomes" id="UP001565368"/>
    </source>
</evidence>
<dbReference type="Proteomes" id="UP001565368">
    <property type="component" value="Unassembled WGS sequence"/>
</dbReference>
<evidence type="ECO:0000313" key="2">
    <source>
        <dbReference type="EMBL" id="KAL1408330.1"/>
    </source>
</evidence>
<keyword evidence="3" id="KW-1185">Reference proteome</keyword>
<proteinExistence type="predicted"/>
<protein>
    <recommendedName>
        <fullName evidence="4">F-box domain-containing protein</fullName>
    </recommendedName>
</protein>
<gene>
    <name evidence="2" type="ORF">Q8F55_005138</name>
</gene>
<accession>A0ABR3Q0S5</accession>
<feature type="region of interest" description="Disordered" evidence="1">
    <location>
        <begin position="175"/>
        <end position="205"/>
    </location>
</feature>